<keyword evidence="2" id="KW-1185">Reference proteome</keyword>
<organism evidence="1 2">
    <name type="scientific">Apiosordaria backusii</name>
    <dbReference type="NCBI Taxonomy" id="314023"/>
    <lineage>
        <taxon>Eukaryota</taxon>
        <taxon>Fungi</taxon>
        <taxon>Dikarya</taxon>
        <taxon>Ascomycota</taxon>
        <taxon>Pezizomycotina</taxon>
        <taxon>Sordariomycetes</taxon>
        <taxon>Sordariomycetidae</taxon>
        <taxon>Sordariales</taxon>
        <taxon>Lasiosphaeriaceae</taxon>
        <taxon>Apiosordaria</taxon>
    </lineage>
</organism>
<name>A0AA40BE23_9PEZI</name>
<accession>A0AA40BE23</accession>
<evidence type="ECO:0000313" key="1">
    <source>
        <dbReference type="EMBL" id="KAK0732506.1"/>
    </source>
</evidence>
<dbReference type="EMBL" id="JAUKTV010000008">
    <property type="protein sequence ID" value="KAK0732506.1"/>
    <property type="molecule type" value="Genomic_DNA"/>
</dbReference>
<proteinExistence type="predicted"/>
<gene>
    <name evidence="1" type="ORF">B0T21DRAFT_349509</name>
</gene>
<reference evidence="1" key="1">
    <citation type="submission" date="2023-06" db="EMBL/GenBank/DDBJ databases">
        <title>Genome-scale phylogeny and comparative genomics of the fungal order Sordariales.</title>
        <authorList>
            <consortium name="Lawrence Berkeley National Laboratory"/>
            <person name="Hensen N."/>
            <person name="Bonometti L."/>
            <person name="Westerberg I."/>
            <person name="Brannstrom I.O."/>
            <person name="Guillou S."/>
            <person name="Cros-Aarteil S."/>
            <person name="Calhoun S."/>
            <person name="Haridas S."/>
            <person name="Kuo A."/>
            <person name="Mondo S."/>
            <person name="Pangilinan J."/>
            <person name="Riley R."/>
            <person name="Labutti K."/>
            <person name="Andreopoulos B."/>
            <person name="Lipzen A."/>
            <person name="Chen C."/>
            <person name="Yanf M."/>
            <person name="Daum C."/>
            <person name="Ng V."/>
            <person name="Clum A."/>
            <person name="Steindorff A."/>
            <person name="Ohm R."/>
            <person name="Martin F."/>
            <person name="Silar P."/>
            <person name="Natvig D."/>
            <person name="Lalanne C."/>
            <person name="Gautier V."/>
            <person name="Ament-Velasquez S.L."/>
            <person name="Kruys A."/>
            <person name="Hutchinson M.I."/>
            <person name="Powell A.J."/>
            <person name="Barry K."/>
            <person name="Miller A.N."/>
            <person name="Grigoriev I.V."/>
            <person name="Debuchy R."/>
            <person name="Gladieux P."/>
            <person name="Thoren M.H."/>
            <person name="Johannesson H."/>
        </authorList>
    </citation>
    <scope>NUCLEOTIDE SEQUENCE</scope>
    <source>
        <strain evidence="1">CBS 540.89</strain>
    </source>
</reference>
<evidence type="ECO:0000313" key="2">
    <source>
        <dbReference type="Proteomes" id="UP001172159"/>
    </source>
</evidence>
<comment type="caution">
    <text evidence="1">The sequence shown here is derived from an EMBL/GenBank/DDBJ whole genome shotgun (WGS) entry which is preliminary data.</text>
</comment>
<dbReference type="AlphaFoldDB" id="A0AA40BE23"/>
<sequence length="294" mass="31884">MTKKLQRLRNWLSACRPRLGSHSTEVLSDKYATGVKVTVVPVLDDSYTTARAISHALIKLSYVMAEVNNSKSGKKINESLTRIIATAIMNIVNAMATVPDRAKPRKICAYHVFATATAIANFLNARSAVYGNRRVEWPDAVMRQMAGAYTYLGMAVLATPAAQSTNLAATIATAVTDAMRYTTKLSPAAADRIAEDIASESNLTGAPPNPPPYQPALVSVLTKYELEGMARELAVKTAHSYTPNTFADAAALLDLGLFGFPCRGGCRRQGRPVCFCKVAPLSRRRCKIYLLPEV</sequence>
<protein>
    <submittedName>
        <fullName evidence="1">Uncharacterized protein</fullName>
    </submittedName>
</protein>
<dbReference type="Proteomes" id="UP001172159">
    <property type="component" value="Unassembled WGS sequence"/>
</dbReference>